<dbReference type="Pfam" id="PF13385">
    <property type="entry name" value="Laminin_G_3"/>
    <property type="match status" value="3"/>
</dbReference>
<dbReference type="Pfam" id="PF20041">
    <property type="entry name" value="DUF6443"/>
    <property type="match status" value="1"/>
</dbReference>
<feature type="chain" id="PRO_5039403189" description="DUF6443 domain-containing protein" evidence="2">
    <location>
        <begin position="27"/>
        <end position="3653"/>
    </location>
</feature>
<dbReference type="PANTHER" id="PTHR32305:SF15">
    <property type="entry name" value="PROTEIN RHSA-RELATED"/>
    <property type="match status" value="1"/>
</dbReference>
<keyword evidence="2" id="KW-0732">Signal</keyword>
<evidence type="ECO:0000256" key="1">
    <source>
        <dbReference type="SAM" id="MobiDB-lite"/>
    </source>
</evidence>
<name>A0A9E2SB57_9BACT</name>
<feature type="compositionally biased region" description="Polar residues" evidence="1">
    <location>
        <begin position="3562"/>
        <end position="3577"/>
    </location>
</feature>
<organism evidence="4 5">
    <name type="scientific">Pinibacter aurantiacus</name>
    <dbReference type="NCBI Taxonomy" id="2851599"/>
    <lineage>
        <taxon>Bacteria</taxon>
        <taxon>Pseudomonadati</taxon>
        <taxon>Bacteroidota</taxon>
        <taxon>Chitinophagia</taxon>
        <taxon>Chitinophagales</taxon>
        <taxon>Chitinophagaceae</taxon>
        <taxon>Pinibacter</taxon>
    </lineage>
</organism>
<accession>A0A9E2SB57</accession>
<dbReference type="EMBL" id="JAHSPG010000013">
    <property type="protein sequence ID" value="MBV4358902.1"/>
    <property type="molecule type" value="Genomic_DNA"/>
</dbReference>
<evidence type="ECO:0000259" key="3">
    <source>
        <dbReference type="Pfam" id="PF20041"/>
    </source>
</evidence>
<feature type="region of interest" description="Disordered" evidence="1">
    <location>
        <begin position="3558"/>
        <end position="3577"/>
    </location>
</feature>
<dbReference type="NCBIfam" id="TIGR03696">
    <property type="entry name" value="Rhs_assc_core"/>
    <property type="match status" value="1"/>
</dbReference>
<reference evidence="4" key="1">
    <citation type="submission" date="2021-06" db="EMBL/GenBank/DDBJ databases">
        <authorList>
            <person name="Huq M.A."/>
        </authorList>
    </citation>
    <scope>NUCLEOTIDE SEQUENCE</scope>
    <source>
        <strain evidence="4">MAH-26</strain>
    </source>
</reference>
<comment type="caution">
    <text evidence="4">The sequence shown here is derived from an EMBL/GenBank/DDBJ whole genome shotgun (WGS) entry which is preliminary data.</text>
</comment>
<gene>
    <name evidence="4" type="ORF">KTO63_17175</name>
</gene>
<sequence>MLTQYFPKKLATTLVLLFAFAAGSFAATESYIQTLTGNIKKGDSCIVIDDKFINLPLEQWNQVKHLSVNNLVSFELRSDTSIYYYNKPFTCTLNVTIKYFTSRDQQSPTEIDNVNLAVRYDTIAGKTYPSIAQYKFKNAFKVIVVVNSITSKEWGKDIPAIFRLKNQILVERKYPFTQQVNVPLSFKPTQTLPALGFGMQTMTTLAPPLPIENSPIEISWIPSHFAEAGSNPEEYDLEWTYIDDQILEQSGSRGDLLKRQYKDVNTGFYNVPENVLNDWMKNDNSRITTPKCHYSINLPYTSGFIIARMRGVSYELQGSSTVRKTTNWQSKNNDGYTYVIEIGENDAHESTLNWQFTAAFAEEGKRKDVISYFDGSMRNRQSVTINTSDDKAVVQESVYDNMGRPSVSILPAPTTDNRLQYYNGFNKNNSGQSYDYTNIGKDCQISADPLSTSSGTSRYYSPSNDFISAANQTTYQDYYFTKYVPDAGGYPFSTTQYTPDNTGRIKKQGGVGQSFQINSGHETQYFYGKPSSQRELDRLFGMEAGNFSHYLKNMVIDPNGQTSISYIDANGKTVATALAGDKAPGNLDALSSIPSGAITQLNDEIIQSSDFKVDAGNLFKQATATFLAETKGAFKLFYTINPAALTTVHSGGKFCSSCSYNVVIEIKDDCGTAVAPKVTTTAFQGNDVNCNSNPTVLTGQITTDELTPGSYNITYTLQLSEDNIKYQTDYYIANNADLKKLQNFFETELSNLDLTGCYNDCATCKLLGTAVDDPKSNFRQKVMDVLSGSKFKNLDPSSAFVQNWITTTWNTLHTRCQSLSCAPASPCEEYLTRMKMDVMPGGQYARYSVDEVTDAYTMQEPTINVMRFYKDATKTDIYNLTYTDDDGITVKNARDLPESEFIKKYIEHPEWADKFVIQHIEYCGYQWCKDQNNPTPAYNNEVSYGFDRSLRETYTVGQDAVDKGFYNRNNIYALLNNDPFFWGSGRGYAYRQRMQFDLDNFSNAIGMVMKNSSHQAQSSKNILQLIDWMLYCKPATVEKSDAGIDAMAYSWNNCSPDASCRSLTREWELYRNYYLQLKSKYVEIAKQAAYPNCKNCFIGTQTALGCQGSSTFVDCPTADDFEFSFVLDAMWEGEGPYDYTGHYYVTLTHPVNRQVTVNLGAVVSDCPGCEVGDGTSRTVTLEAGQTSFNIEGVHVVFIQMGQNYQQYVTTQYYVQSISCDNSAPQPVSSCPTDANYANYKNKTRIWNDYVYYEGSVECSAANGSPYPTSEASLQPLRDSAILSLNQLKTGWLEQLQTVRDEEFLSYKTTTLSDDVLTTLVNNLYQLAKNNIQNATSAESIRAASTLSDGSSFNAIFESTLGLPIVKKGFSAELLAFPYPYDRTPISVNENISEIKEDVRDRVLAMYGNASQGNSSISTFHTYLKTTLGEDYNLTQDQLNDLVTRCNQNCRYLSESLIIPVAFSTPPPPSTGYSQSVAWTDLNNLINSFKLYYSAVAVDSKLYNVLLQNYLNHKLGYTLSLGDYLDFLNAGNSSAVLFNKAAYKAVPSNDFGCVADNLAAAYERGAAAYELYIEVERKKFRNAYVAKCLSNTATGLLQGKQYEYHFTLYYYDQAGNLVKTIPPAGVELLTDEQINTVQTYRKMFPAGNGAITPCSAYPAGGYTTVESAISSEAYTVFQNNTSRNIEFWLYNSDPTAPLQGRVYFTGADPNSKYMCQVAIANKKLWVELYELLYEPSTQSISILRSSHGVADISGVPLQNQVLVSAQSAAGLMSGDLNLFVNGVALSVLPVSAGNGFPFDWSIQDYTAPEEQLSAFKHLRLYDRELTSDEMAANYTNGCMAPNGALASKPFPLQVWGMYNQPSACNPTSTATVINKTRTTSLLVLSDTKSSWAENVIFTAANNFTVELWAKPIQTHEIDPESYTSNTGTSGQKYAIYPVSLGSTTAASVGVSVGTNGVSVYERSSDYFSPVIVWEGPVTTWTHIAIVYTNRTPTLYINGVYKKTGTVSTRSLVLPSYNIGGGEYGTMSYGTIDEVRIWDRARTSTEISSNYNNSVLPNTPNLVGLWIMSSTNGQQIKNSTCNSLNSISMGAWGGYTTADFIGLKTLDYAEISTVTIPFVVPNHRLPTNYVYNSLNQVVSQTTPDAGTSQFWYDRLGRLSASQNAEQLAPSVTGEFANRYSYTKYDKLGRIVEVGEKTGVQETNYLTEEKSRDEGLLQVFYNGGNNRKVTVTAYDEAPTWAPAGILQRNLRKRVAATALLSFGSDANTNRDAASYYSYDQIGNVDLLTQENTAMANQEKQIITGAWGLKQIKYDYDLISGKVNKVSYQPGKWDQFFYKYTYDAENRLIGAQTSSDEINWITEAAYRYYLHGPLARMQLGQNNVQGLDYAYTLQGWIKGINGSRIYTSALPQAKDMNDDGFATSSFGPSARDVFGYTLGYYSNDYTPISSSATAFNLKYNSPALDQPVPGSQLFNGNISNATYAIGKIDNGTTIGYSYRYDQLNRLTKMRQNATGTGTTWNYQSPEQGNDPYMEDVGYDANGNIATYTRNGAADKPAMDKLTYSYNVDANGKLVNNKLRHVHDEVNEDNYSTDIDSQTEDDAYNYDKIGNLVKDISAENGLDKIKWTVYGKIESVSKANGNIITYTYDAGGNRISKSVATVDGTTITHYVRDAQGNTLGVYEYKANNNVVIQGKWLEQQLYGSSRLGMVTPNVKILASNKRANDSYDPNNDHTMYAGKRQYELTNHLGNVMATINDVRTGIAVQGSPLTLDHFEANIMTAQDYYPFGMIMPGRNFAVPAVNDETDGSGSGTGGTGTEEGHAPDPKEDWVSLKLSGSKNPSPYPLSTLISDVQNTFTVEFWVKPTTARAGFGERVNTTNGWGMPSPAVGGSSGTLIDATNNTAATSIAVGTNGVTVGEFNNAYYSMNLVWDAQIRDWTHIAVVYNNKVPSLYINGQLVHTGLASSKATVIPSSELFGNSNGSMGGNIADVRIWNFAKTAAQIQANIERGKPKDVTGLVCYYPLNEGSGTVANDASGHNRSQTLVNSATWSNGTPELTNVVKSGVDNTVTRSSLQLSGQAYTDGNYIASVGDNFTMEFWAKPTSTHEIDVERNYGGLGTSGQKYAIGPATLPPTGLLTAGAAGVSVGTNGVSVYESGGTSSWSSVLVWPGSVTGWTHIAVVYKNRQPRLYINGVLVKTGQVSSATYVMPSYSLFGCQYGTMDGQMAEVRIWSESRTQEEIVANMNKTMPKNSEWLVGYWPMNEASGTTIADQSGYNRNLTIANSAQWVSGTSDKLPVLNPTNGSGDDNNGSGGSGSGSIFGTAYRYGFNGKEKDNEVSGDGNQYDYGFRIYNPRVGRFLSVDPLQEKYPELTPYQFASNSPIQGVDLDGREIYHYTMIADKQGNAVLKNTLTEYKHGHSFFGLFYWETTIDVKRYVVDYEGKTYHIGFPLTGSGLANGWKTEDFENDYIKKPGRYFAFGFEYVDDAHSEAQSYASRILNAQNYSAETAIPMETGDDVPIPSKATNKVAASVHGGNTEAATANNSAQPTVTYEGQTYEIKAKTPYKRPNNATTPAQRKAVNQPNSKCATCGTTQGPFVADHIEPLAIEHISTGTIDKKKMRSLGAVQSQCENCSSDQSAAVRKASQQANKVIKNKGKTGG</sequence>
<evidence type="ECO:0000256" key="2">
    <source>
        <dbReference type="SAM" id="SignalP"/>
    </source>
</evidence>
<dbReference type="RefSeq" id="WP_217792622.1">
    <property type="nucleotide sequence ID" value="NZ_JAHSPG010000013.1"/>
</dbReference>
<evidence type="ECO:0000313" key="5">
    <source>
        <dbReference type="Proteomes" id="UP000812270"/>
    </source>
</evidence>
<evidence type="ECO:0000313" key="4">
    <source>
        <dbReference type="EMBL" id="MBV4358902.1"/>
    </source>
</evidence>
<feature type="signal peptide" evidence="2">
    <location>
        <begin position="1"/>
        <end position="26"/>
    </location>
</feature>
<protein>
    <recommendedName>
        <fullName evidence="3">DUF6443 domain-containing protein</fullName>
    </recommendedName>
</protein>
<feature type="compositionally biased region" description="Basic and acidic residues" evidence="1">
    <location>
        <begin position="2813"/>
        <end position="2823"/>
    </location>
</feature>
<feature type="region of interest" description="Disordered" evidence="1">
    <location>
        <begin position="2795"/>
        <end position="2823"/>
    </location>
</feature>
<dbReference type="InterPro" id="IPR022385">
    <property type="entry name" value="Rhs_assc_core"/>
</dbReference>
<proteinExistence type="predicted"/>
<dbReference type="Proteomes" id="UP000812270">
    <property type="component" value="Unassembled WGS sequence"/>
</dbReference>
<dbReference type="InterPro" id="IPR045619">
    <property type="entry name" value="DUF6443"/>
</dbReference>
<dbReference type="InterPro" id="IPR050708">
    <property type="entry name" value="T6SS_VgrG/RHS"/>
</dbReference>
<feature type="region of interest" description="Disordered" evidence="1">
    <location>
        <begin position="3286"/>
        <end position="3310"/>
    </location>
</feature>
<keyword evidence="5" id="KW-1185">Reference proteome</keyword>
<feature type="compositionally biased region" description="Gly residues" evidence="1">
    <location>
        <begin position="2803"/>
        <end position="2812"/>
    </location>
</feature>
<dbReference type="PANTHER" id="PTHR32305">
    <property type="match status" value="1"/>
</dbReference>
<feature type="domain" description="DUF6443" evidence="3">
    <location>
        <begin position="361"/>
        <end position="435"/>
    </location>
</feature>